<dbReference type="OrthoDB" id="9802624at2"/>
<dbReference type="EMBL" id="FWYD01000017">
    <property type="protein sequence ID" value="SMC99975.1"/>
    <property type="molecule type" value="Genomic_DNA"/>
</dbReference>
<reference evidence="9 10" key="1">
    <citation type="submission" date="2017-04" db="EMBL/GenBank/DDBJ databases">
        <authorList>
            <person name="Afonso C.L."/>
            <person name="Miller P.J."/>
            <person name="Scott M.A."/>
            <person name="Spackman E."/>
            <person name="Goraichik I."/>
            <person name="Dimitrov K.M."/>
            <person name="Suarez D.L."/>
            <person name="Swayne D.E."/>
        </authorList>
    </citation>
    <scope>NUCLEOTIDE SEQUENCE [LARGE SCALE GENOMIC DNA]</scope>
    <source>
        <strain evidence="9 10">CGMCC 1.12644</strain>
    </source>
</reference>
<dbReference type="GO" id="GO:0005737">
    <property type="term" value="C:cytoplasm"/>
    <property type="evidence" value="ECO:0007669"/>
    <property type="project" value="TreeGrafter"/>
</dbReference>
<name>A0A1W2DR39_9RHOB</name>
<dbReference type="FunFam" id="3.20.20.60:FF:000004">
    <property type="entry name" value="5-keto-4-deoxy-D-glucarate aldolase"/>
    <property type="match status" value="1"/>
</dbReference>
<proteinExistence type="inferred from homology"/>
<dbReference type="InterPro" id="IPR050251">
    <property type="entry name" value="HpcH-HpaI_aldolase"/>
</dbReference>
<dbReference type="InterPro" id="IPR015813">
    <property type="entry name" value="Pyrv/PenolPyrv_kinase-like_dom"/>
</dbReference>
<dbReference type="InterPro" id="IPR040442">
    <property type="entry name" value="Pyrv_kinase-like_dom_sf"/>
</dbReference>
<evidence type="ECO:0000313" key="9">
    <source>
        <dbReference type="EMBL" id="SMC99975.1"/>
    </source>
</evidence>
<evidence type="ECO:0000256" key="3">
    <source>
        <dbReference type="ARBA" id="ARBA00022723"/>
    </source>
</evidence>
<evidence type="ECO:0000313" key="10">
    <source>
        <dbReference type="Proteomes" id="UP000192330"/>
    </source>
</evidence>
<keyword evidence="5" id="KW-0670">Pyruvate</keyword>
<evidence type="ECO:0000256" key="1">
    <source>
        <dbReference type="ARBA" id="ARBA00001968"/>
    </source>
</evidence>
<dbReference type="GO" id="GO:0016832">
    <property type="term" value="F:aldehyde-lyase activity"/>
    <property type="evidence" value="ECO:0007669"/>
    <property type="project" value="TreeGrafter"/>
</dbReference>
<evidence type="ECO:0000256" key="2">
    <source>
        <dbReference type="ARBA" id="ARBA00005568"/>
    </source>
</evidence>
<dbReference type="InterPro" id="IPR005000">
    <property type="entry name" value="Aldolase/citrate-lyase_domain"/>
</dbReference>
<protein>
    <recommendedName>
        <fullName evidence="7">Hydroxypyruvate/pyruvate aldolase</fullName>
    </recommendedName>
</protein>
<organism evidence="9 10">
    <name type="scientific">Primorskyibacter flagellatus</name>
    <dbReference type="NCBI Taxonomy" id="1387277"/>
    <lineage>
        <taxon>Bacteria</taxon>
        <taxon>Pseudomonadati</taxon>
        <taxon>Pseudomonadota</taxon>
        <taxon>Alphaproteobacteria</taxon>
        <taxon>Rhodobacterales</taxon>
        <taxon>Roseobacteraceae</taxon>
        <taxon>Primorskyibacter</taxon>
    </lineage>
</organism>
<evidence type="ECO:0000259" key="8">
    <source>
        <dbReference type="Pfam" id="PF03328"/>
    </source>
</evidence>
<dbReference type="PANTHER" id="PTHR30502:SF4">
    <property type="entry name" value="5-KETO-4-DEOXY-D-GLUCARATE ALDOLASE"/>
    <property type="match status" value="1"/>
</dbReference>
<dbReference type="GO" id="GO:0046872">
    <property type="term" value="F:metal ion binding"/>
    <property type="evidence" value="ECO:0007669"/>
    <property type="project" value="UniProtKB-KW"/>
</dbReference>
<comment type="catalytic activity">
    <reaction evidence="6">
        <text>D-glyceraldehyde + pyruvate = 2-dehydro-3-deoxy-L-galactonate</text>
        <dbReference type="Rhea" id="RHEA:80055"/>
        <dbReference type="ChEBI" id="CHEBI:15361"/>
        <dbReference type="ChEBI" id="CHEBI:17378"/>
        <dbReference type="ChEBI" id="CHEBI:75545"/>
    </reaction>
</comment>
<dbReference type="AlphaFoldDB" id="A0A1W2DR39"/>
<dbReference type="STRING" id="1387277.SAMN06295998_11723"/>
<dbReference type="RefSeq" id="WP_084353950.1">
    <property type="nucleotide sequence ID" value="NZ_FWYD01000017.1"/>
</dbReference>
<dbReference type="Gene3D" id="3.20.20.60">
    <property type="entry name" value="Phosphoenolpyruvate-binding domains"/>
    <property type="match status" value="1"/>
</dbReference>
<feature type="domain" description="HpcH/HpaI aldolase/citrate lyase" evidence="8">
    <location>
        <begin position="19"/>
        <end position="242"/>
    </location>
</feature>
<dbReference type="SUPFAM" id="SSF51621">
    <property type="entry name" value="Phosphoenolpyruvate/pyruvate domain"/>
    <property type="match status" value="1"/>
</dbReference>
<keyword evidence="4" id="KW-0456">Lyase</keyword>
<gene>
    <name evidence="9" type="ORF">SAMN06295998_11723</name>
</gene>
<keyword evidence="10" id="KW-1185">Reference proteome</keyword>
<sequence>MTDLPRNPFKQALKEGRVQLGLWSMMPDPFIAEMLAETGYDWVLLDTEHSPSDLRLVASQLQAARGGSAHMVVRPPVNDPIVIKQFLDIGAQSLLLPMVNTAEEARAAVAATRYPPEGMRGVAGVTRASRYGKVKDYALHAAEEICVLVQAETRQALEQLEDIAAVEGVDGIFIGPADLAASLGFPGQPTHPEVMDVIEDATARIAAAGLPAGILTFDAGLIRRVTARGARFVAVGVDISLLQASAEQLAQSFSDLKT</sequence>
<dbReference type="Proteomes" id="UP000192330">
    <property type="component" value="Unassembled WGS sequence"/>
</dbReference>
<keyword evidence="3" id="KW-0479">Metal-binding</keyword>
<dbReference type="PANTHER" id="PTHR30502">
    <property type="entry name" value="2-KETO-3-DEOXY-L-RHAMNONATE ALDOLASE"/>
    <property type="match status" value="1"/>
</dbReference>
<evidence type="ECO:0000256" key="6">
    <source>
        <dbReference type="ARBA" id="ARBA00045074"/>
    </source>
</evidence>
<evidence type="ECO:0000256" key="7">
    <source>
        <dbReference type="ARBA" id="ARBA00068169"/>
    </source>
</evidence>
<comment type="cofactor">
    <cofactor evidence="1">
        <name>a divalent metal cation</name>
        <dbReference type="ChEBI" id="CHEBI:60240"/>
    </cofactor>
</comment>
<evidence type="ECO:0000256" key="5">
    <source>
        <dbReference type="ARBA" id="ARBA00023317"/>
    </source>
</evidence>
<accession>A0A1W2DR39</accession>
<comment type="similarity">
    <text evidence="2">Belongs to the HpcH/HpaI aldolase family.</text>
</comment>
<dbReference type="Pfam" id="PF03328">
    <property type="entry name" value="HpcH_HpaI"/>
    <property type="match status" value="1"/>
</dbReference>
<evidence type="ECO:0000256" key="4">
    <source>
        <dbReference type="ARBA" id="ARBA00023239"/>
    </source>
</evidence>